<evidence type="ECO:0000256" key="1">
    <source>
        <dbReference type="ARBA" id="ARBA00009670"/>
    </source>
</evidence>
<dbReference type="EMBL" id="JARGDH010000001">
    <property type="protein sequence ID" value="KAL0279702.1"/>
    <property type="molecule type" value="Genomic_DNA"/>
</dbReference>
<feature type="transmembrane region" description="Helical" evidence="2">
    <location>
        <begin position="42"/>
        <end position="60"/>
    </location>
</feature>
<feature type="domain" description="ABC1 atypical kinase-like" evidence="3">
    <location>
        <begin position="158"/>
        <end position="404"/>
    </location>
</feature>
<dbReference type="AlphaFoldDB" id="A0AAW2IBG1"/>
<dbReference type="InterPro" id="IPR011009">
    <property type="entry name" value="Kinase-like_dom_sf"/>
</dbReference>
<evidence type="ECO:0000313" key="4">
    <source>
        <dbReference type="EMBL" id="KAL0279702.1"/>
    </source>
</evidence>
<evidence type="ECO:0000256" key="2">
    <source>
        <dbReference type="SAM" id="Phobius"/>
    </source>
</evidence>
<keyword evidence="2" id="KW-0472">Membrane</keyword>
<dbReference type="PANTHER" id="PTHR43173">
    <property type="entry name" value="ABC1 FAMILY PROTEIN"/>
    <property type="match status" value="1"/>
</dbReference>
<comment type="similarity">
    <text evidence="1">Belongs to the protein kinase superfamily. ADCK protein kinase family.</text>
</comment>
<dbReference type="InterPro" id="IPR045307">
    <property type="entry name" value="ADCK1_dom"/>
</dbReference>
<name>A0AAW2IBG1_9NEOP</name>
<comment type="caution">
    <text evidence="4">The sequence shown here is derived from an EMBL/GenBank/DDBJ whole genome shotgun (WGS) entry which is preliminary data.</text>
</comment>
<dbReference type="InterPro" id="IPR051130">
    <property type="entry name" value="Mito_struct-func_regulator"/>
</dbReference>
<dbReference type="CDD" id="cd13969">
    <property type="entry name" value="ADCK1-like"/>
    <property type="match status" value="1"/>
</dbReference>
<dbReference type="SUPFAM" id="SSF56112">
    <property type="entry name" value="Protein kinase-like (PK-like)"/>
    <property type="match status" value="1"/>
</dbReference>
<keyword evidence="2" id="KW-1133">Transmembrane helix</keyword>
<accession>A0AAW2IBG1</accession>
<gene>
    <name evidence="4" type="ORF">PYX00_001201</name>
</gene>
<dbReference type="Pfam" id="PF03109">
    <property type="entry name" value="ABC1"/>
    <property type="match status" value="1"/>
</dbReference>
<proteinExistence type="inferred from homology"/>
<dbReference type="PANTHER" id="PTHR43173:SF28">
    <property type="entry name" value="AARF DOMAIN CONTAINING KINASE 5"/>
    <property type="match status" value="1"/>
</dbReference>
<dbReference type="InterPro" id="IPR004147">
    <property type="entry name" value="ABC1_dom"/>
</dbReference>
<protein>
    <recommendedName>
        <fullName evidence="3">ABC1 atypical kinase-like domain-containing protein</fullName>
    </recommendedName>
</protein>
<keyword evidence="2" id="KW-0812">Transmembrane</keyword>
<evidence type="ECO:0000259" key="3">
    <source>
        <dbReference type="Pfam" id="PF03109"/>
    </source>
</evidence>
<sequence>MATVLSSRKIIQEIKCQYHKQQKRFFVKSSEKQKLPWSKRNVMFVATVGLGASGGIYYSTLSSIEKRKVRVLIGGIGRFFRSLHVGLYITADYWWSLRGMEEDSEAYNEKISEVHQRSADMIFDGCLKNGGLYIKLGQGLVSLNHILPKEYLMTLKNLQDKCLTRRENEIPAIFKEEFGKSHDDIFTEFDERPIAAASLAQVFKAKTKNGEDVAVKVQYIDLRDRFIGDIATIQFLLKIAAFVHPNFDFQWVLTELKDTLEQELDFVNEGKNSEKCASQLSRFDFVYVPKVYWDLTTSRIMTLEYIDGIKVNEVDKLKKKGFSLADVDEKLFTAFSEQIFHTGFVHADPHPGNVLVRKSKKSKKAEIVLLDHGLYQELPENERVTLCNLWKAIVLHDRSGMFQHSHELGVDDPYLFAEILMQRPLKLHGYELRKALNESDMRYMTYMARQRFDRIILALRQMPKNMLLVIRNMNTIRAIGKDHGDPVDRYTLMARSATEGAFVTSHSGPFSRLRIWKQRLIFEFTLMTDNIKTSVFHLFYRVLLFFGRVPNLSEIAAERNLTV</sequence>
<organism evidence="4">
    <name type="scientific">Menopon gallinae</name>
    <name type="common">poultry shaft louse</name>
    <dbReference type="NCBI Taxonomy" id="328185"/>
    <lineage>
        <taxon>Eukaryota</taxon>
        <taxon>Metazoa</taxon>
        <taxon>Ecdysozoa</taxon>
        <taxon>Arthropoda</taxon>
        <taxon>Hexapoda</taxon>
        <taxon>Insecta</taxon>
        <taxon>Pterygota</taxon>
        <taxon>Neoptera</taxon>
        <taxon>Paraneoptera</taxon>
        <taxon>Psocodea</taxon>
        <taxon>Troctomorpha</taxon>
        <taxon>Phthiraptera</taxon>
        <taxon>Amblycera</taxon>
        <taxon>Menoponidae</taxon>
        <taxon>Menopon</taxon>
    </lineage>
</organism>
<reference evidence="4" key="1">
    <citation type="journal article" date="2024" name="Gigascience">
        <title>Chromosome-level genome of the poultry shaft louse Menopon gallinae provides insight into the host-switching and adaptive evolution of parasitic lice.</title>
        <authorList>
            <person name="Xu Y."/>
            <person name="Ma L."/>
            <person name="Liu S."/>
            <person name="Liang Y."/>
            <person name="Liu Q."/>
            <person name="He Z."/>
            <person name="Tian L."/>
            <person name="Duan Y."/>
            <person name="Cai W."/>
            <person name="Li H."/>
            <person name="Song F."/>
        </authorList>
    </citation>
    <scope>NUCLEOTIDE SEQUENCE</scope>
    <source>
        <strain evidence="4">Cailab_2023a</strain>
    </source>
</reference>